<proteinExistence type="predicted"/>
<dbReference type="PROSITE" id="PS51502">
    <property type="entry name" value="S_R_A_B_BARREL"/>
    <property type="match status" value="1"/>
</dbReference>
<evidence type="ECO:0000313" key="3">
    <source>
        <dbReference type="Proteomes" id="UP000515512"/>
    </source>
</evidence>
<dbReference type="Proteomes" id="UP000515512">
    <property type="component" value="Chromosome"/>
</dbReference>
<dbReference type="Gene3D" id="3.30.70.100">
    <property type="match status" value="1"/>
</dbReference>
<name>A0A7D6VGX1_9NOCA</name>
<keyword evidence="3" id="KW-1185">Reference proteome</keyword>
<accession>A0A7D6VGX1</accession>
<dbReference type="Pfam" id="PF07876">
    <property type="entry name" value="Dabb"/>
    <property type="match status" value="1"/>
</dbReference>
<evidence type="ECO:0000259" key="1">
    <source>
        <dbReference type="PROSITE" id="PS51502"/>
    </source>
</evidence>
<protein>
    <submittedName>
        <fullName evidence="2">Dabb family protein</fullName>
    </submittedName>
</protein>
<sequence length="202" mass="21046">MARAAEAAAALAGVHHCSGGIDLPGSQGGSGAVVDLAADIAPAAALPALFAADADPAASGTFPAAASGAEVAGAEAIPLLPVASRIASCDSARRIKRTLLLTVRAGTPAAVVDRFEADLMAMPAHITAIKSWALSRVSGESRWTHVWEQEFESPEGLNGDYLLHPYHWTHVDRWFDPEVPGSIVEPAIAHLYRWADGPVLTE</sequence>
<dbReference type="EMBL" id="CP059399">
    <property type="protein sequence ID" value="QLY34893.1"/>
    <property type="molecule type" value="Genomic_DNA"/>
</dbReference>
<evidence type="ECO:0000313" key="2">
    <source>
        <dbReference type="EMBL" id="QLY34893.1"/>
    </source>
</evidence>
<dbReference type="SUPFAM" id="SSF54909">
    <property type="entry name" value="Dimeric alpha+beta barrel"/>
    <property type="match status" value="1"/>
</dbReference>
<gene>
    <name evidence="2" type="ORF">H0264_34490</name>
</gene>
<reference evidence="2 3" key="1">
    <citation type="submission" date="2020-07" db="EMBL/GenBank/DDBJ databases">
        <authorList>
            <person name="Zhuang K."/>
            <person name="Ran Y."/>
        </authorList>
    </citation>
    <scope>NUCLEOTIDE SEQUENCE [LARGE SCALE GENOMIC DNA]</scope>
    <source>
        <strain evidence="2 3">WCH-YHL-001</strain>
    </source>
</reference>
<organism evidence="2 3">
    <name type="scientific">Nocardia huaxiensis</name>
    <dbReference type="NCBI Taxonomy" id="2755382"/>
    <lineage>
        <taxon>Bacteria</taxon>
        <taxon>Bacillati</taxon>
        <taxon>Actinomycetota</taxon>
        <taxon>Actinomycetes</taxon>
        <taxon>Mycobacteriales</taxon>
        <taxon>Nocardiaceae</taxon>
        <taxon>Nocardia</taxon>
    </lineage>
</organism>
<dbReference type="AlphaFoldDB" id="A0A7D6VGX1"/>
<feature type="domain" description="Stress-response A/B barrel" evidence="1">
    <location>
        <begin position="95"/>
        <end position="192"/>
    </location>
</feature>
<dbReference type="KEGG" id="nhu:H0264_34490"/>
<dbReference type="InterPro" id="IPR011008">
    <property type="entry name" value="Dimeric_a/b-barrel"/>
</dbReference>
<dbReference type="SMART" id="SM00886">
    <property type="entry name" value="Dabb"/>
    <property type="match status" value="1"/>
</dbReference>
<dbReference type="InterPro" id="IPR013097">
    <property type="entry name" value="Dabb"/>
</dbReference>